<dbReference type="PROSITE" id="PS50128">
    <property type="entry name" value="SURP"/>
    <property type="match status" value="1"/>
</dbReference>
<dbReference type="GO" id="GO:0000381">
    <property type="term" value="P:regulation of alternative mRNA splicing, via spliceosome"/>
    <property type="evidence" value="ECO:0007669"/>
    <property type="project" value="TreeGrafter"/>
</dbReference>
<dbReference type="InterPro" id="IPR045146">
    <property type="entry name" value="SF3A1"/>
</dbReference>
<dbReference type="STRING" id="72664.V4LB96"/>
<dbReference type="SUPFAM" id="SSF109905">
    <property type="entry name" value="Surp module (SWAP domain)"/>
    <property type="match status" value="1"/>
</dbReference>
<dbReference type="Proteomes" id="UP000030689">
    <property type="component" value="Unassembled WGS sequence"/>
</dbReference>
<gene>
    <name evidence="3" type="ORF">EUTSA_v10015678mg</name>
</gene>
<dbReference type="SMART" id="SM00648">
    <property type="entry name" value="SWAP"/>
    <property type="match status" value="1"/>
</dbReference>
<keyword evidence="1" id="KW-0507">mRNA processing</keyword>
<dbReference type="InterPro" id="IPR035967">
    <property type="entry name" value="SWAP/Surp_sf"/>
</dbReference>
<dbReference type="GO" id="GO:0071004">
    <property type="term" value="C:U2-type prespliceosome"/>
    <property type="evidence" value="ECO:0007669"/>
    <property type="project" value="TreeGrafter"/>
</dbReference>
<dbReference type="KEGG" id="eus:EUTSA_v10015678mg"/>
<dbReference type="Gene3D" id="1.10.10.790">
    <property type="entry name" value="Surp module"/>
    <property type="match status" value="1"/>
</dbReference>
<dbReference type="PANTHER" id="PTHR15316">
    <property type="entry name" value="SPLICEOSOME ASSOCIATED PROTEIN 114/SWAP SPLICING FACTOR-RELATED"/>
    <property type="match status" value="1"/>
</dbReference>
<sequence length="203" mass="23097">GVDCFACLDIEGYSANMPPPQRLSVMIDHPTLMQPDMTVQLAQNEGATHECIELKELGVMKLTALFVARYGMRFWWGLMKKVDKKPQFKFMEPSDGKFSVYNRILVAYEGVIWACDNVCTATVLGAFFRCLQLEMLEEGTETDMIDLHAFVSGVAWFGQVEDDDYSTFMPHPQLLSLMSNRLIPGSLVTHFQGPSRVRRSRWD</sequence>
<keyword evidence="4" id="KW-1185">Reference proteome</keyword>
<reference evidence="3 4" key="1">
    <citation type="journal article" date="2013" name="Front. Plant Sci.">
        <title>The Reference Genome of the Halophytic Plant Eutrema salsugineum.</title>
        <authorList>
            <person name="Yang R."/>
            <person name="Jarvis D.E."/>
            <person name="Chen H."/>
            <person name="Beilstein M.A."/>
            <person name="Grimwood J."/>
            <person name="Jenkins J."/>
            <person name="Shu S."/>
            <person name="Prochnik S."/>
            <person name="Xin M."/>
            <person name="Ma C."/>
            <person name="Schmutz J."/>
            <person name="Wing R.A."/>
            <person name="Mitchell-Olds T."/>
            <person name="Schumaker K.S."/>
            <person name="Wang X."/>
        </authorList>
    </citation>
    <scope>NUCLEOTIDE SEQUENCE [LARGE SCALE GENOMIC DNA]</scope>
</reference>
<dbReference type="OMA" id="ATHECIE"/>
<dbReference type="EMBL" id="KI517464">
    <property type="protein sequence ID" value="ESQ40944.1"/>
    <property type="molecule type" value="Genomic_DNA"/>
</dbReference>
<name>V4LB96_EUTSA</name>
<dbReference type="GO" id="GO:0045292">
    <property type="term" value="P:mRNA cis splicing, via spliceosome"/>
    <property type="evidence" value="ECO:0007669"/>
    <property type="project" value="InterPro"/>
</dbReference>
<dbReference type="eggNOG" id="KOG0007">
    <property type="taxonomic scope" value="Eukaryota"/>
</dbReference>
<feature type="non-terminal residue" evidence="3">
    <location>
        <position position="1"/>
    </location>
</feature>
<dbReference type="Pfam" id="PF01805">
    <property type="entry name" value="Surp"/>
    <property type="match status" value="1"/>
</dbReference>
<dbReference type="GO" id="GO:0003723">
    <property type="term" value="F:RNA binding"/>
    <property type="evidence" value="ECO:0007669"/>
    <property type="project" value="InterPro"/>
</dbReference>
<evidence type="ECO:0000259" key="2">
    <source>
        <dbReference type="PROSITE" id="PS50128"/>
    </source>
</evidence>
<dbReference type="InterPro" id="IPR000061">
    <property type="entry name" value="Surp"/>
</dbReference>
<dbReference type="Gramene" id="ESQ40944">
    <property type="protein sequence ID" value="ESQ40944"/>
    <property type="gene ID" value="EUTSA_v10015678mg"/>
</dbReference>
<evidence type="ECO:0000256" key="1">
    <source>
        <dbReference type="ARBA" id="ARBA00022664"/>
    </source>
</evidence>
<proteinExistence type="predicted"/>
<evidence type="ECO:0000313" key="3">
    <source>
        <dbReference type="EMBL" id="ESQ40944.1"/>
    </source>
</evidence>
<evidence type="ECO:0000313" key="4">
    <source>
        <dbReference type="Proteomes" id="UP000030689"/>
    </source>
</evidence>
<dbReference type="GO" id="GO:0071013">
    <property type="term" value="C:catalytic step 2 spliceosome"/>
    <property type="evidence" value="ECO:0007669"/>
    <property type="project" value="TreeGrafter"/>
</dbReference>
<dbReference type="PANTHER" id="PTHR15316:SF1">
    <property type="entry name" value="SPLICING FACTOR 3A SUBUNIT 1"/>
    <property type="match status" value="1"/>
</dbReference>
<dbReference type="GO" id="GO:0005686">
    <property type="term" value="C:U2 snRNP"/>
    <property type="evidence" value="ECO:0007669"/>
    <property type="project" value="TreeGrafter"/>
</dbReference>
<protein>
    <recommendedName>
        <fullName evidence="2">SURP motif domain-containing protein</fullName>
    </recommendedName>
</protein>
<organism evidence="3 4">
    <name type="scientific">Eutrema salsugineum</name>
    <name type="common">Saltwater cress</name>
    <name type="synonym">Sisymbrium salsugineum</name>
    <dbReference type="NCBI Taxonomy" id="72664"/>
    <lineage>
        <taxon>Eukaryota</taxon>
        <taxon>Viridiplantae</taxon>
        <taxon>Streptophyta</taxon>
        <taxon>Embryophyta</taxon>
        <taxon>Tracheophyta</taxon>
        <taxon>Spermatophyta</taxon>
        <taxon>Magnoliopsida</taxon>
        <taxon>eudicotyledons</taxon>
        <taxon>Gunneridae</taxon>
        <taxon>Pentapetalae</taxon>
        <taxon>rosids</taxon>
        <taxon>malvids</taxon>
        <taxon>Brassicales</taxon>
        <taxon>Brassicaceae</taxon>
        <taxon>Eutremeae</taxon>
        <taxon>Eutrema</taxon>
    </lineage>
</organism>
<feature type="domain" description="SURP motif" evidence="2">
    <location>
        <begin position="59"/>
        <end position="101"/>
    </location>
</feature>
<accession>V4LB96</accession>
<dbReference type="AlphaFoldDB" id="V4LB96"/>